<dbReference type="Pfam" id="PF13302">
    <property type="entry name" value="Acetyltransf_3"/>
    <property type="match status" value="1"/>
</dbReference>
<evidence type="ECO:0000256" key="3">
    <source>
        <dbReference type="ARBA" id="ARBA00038502"/>
    </source>
</evidence>
<comment type="similarity">
    <text evidence="3">Belongs to the acetyltransferase family. RimJ subfamily.</text>
</comment>
<keyword evidence="2" id="KW-0012">Acyltransferase</keyword>
<evidence type="ECO:0000256" key="1">
    <source>
        <dbReference type="ARBA" id="ARBA00022679"/>
    </source>
</evidence>
<name>A0ABR7GHK0_9FIRM</name>
<gene>
    <name evidence="5" type="ORF">H8R94_07460</name>
</gene>
<evidence type="ECO:0000259" key="4">
    <source>
        <dbReference type="PROSITE" id="PS51186"/>
    </source>
</evidence>
<accession>A0ABR7GHK0</accession>
<dbReference type="EMBL" id="JACOPG010000002">
    <property type="protein sequence ID" value="MBC5686440.1"/>
    <property type="molecule type" value="Genomic_DNA"/>
</dbReference>
<dbReference type="Proteomes" id="UP000643810">
    <property type="component" value="Unassembled WGS sequence"/>
</dbReference>
<keyword evidence="6" id="KW-1185">Reference proteome</keyword>
<dbReference type="PROSITE" id="PS51186">
    <property type="entry name" value="GNAT"/>
    <property type="match status" value="1"/>
</dbReference>
<dbReference type="InterPro" id="IPR016181">
    <property type="entry name" value="Acyl_CoA_acyltransferase"/>
</dbReference>
<evidence type="ECO:0000313" key="5">
    <source>
        <dbReference type="EMBL" id="MBC5686440.1"/>
    </source>
</evidence>
<dbReference type="RefSeq" id="WP_178010536.1">
    <property type="nucleotide sequence ID" value="NZ_JACOPG010000002.1"/>
</dbReference>
<dbReference type="PANTHER" id="PTHR43792">
    <property type="entry name" value="GNAT FAMILY, PUTATIVE (AFU_ORTHOLOGUE AFUA_3G00765)-RELATED-RELATED"/>
    <property type="match status" value="1"/>
</dbReference>
<dbReference type="PANTHER" id="PTHR43792:SF8">
    <property type="entry name" value="[RIBOSOMAL PROTEIN US5]-ALANINE N-ACETYLTRANSFERASE"/>
    <property type="match status" value="1"/>
</dbReference>
<proteinExistence type="inferred from homology"/>
<organism evidence="5 6">
    <name type="scientific">Roseburia lenta</name>
    <dbReference type="NCBI Taxonomy" id="2763061"/>
    <lineage>
        <taxon>Bacteria</taxon>
        <taxon>Bacillati</taxon>
        <taxon>Bacillota</taxon>
        <taxon>Clostridia</taxon>
        <taxon>Lachnospirales</taxon>
        <taxon>Lachnospiraceae</taxon>
        <taxon>Roseburia</taxon>
    </lineage>
</organism>
<comment type="caution">
    <text evidence="5">The sequence shown here is derived from an EMBL/GenBank/DDBJ whole genome shotgun (WGS) entry which is preliminary data.</text>
</comment>
<sequence>MNLEQTTDRLILRILSADDAEKVLQFYKDNAAIFEQFEPLIGNDFYSLEHQKNLLTYEYQEILKLHMLRFWIFEKDNPDRIIGTVSFHNISPNIYSSAQLGYKMDQHFWRKGYCYEAIKAGIRIVSGDIGIRRYEALVLPDNTPSICLLKKLGFHKEGLLVDKVFLQNRWRDHYLYGYIVPKM</sequence>
<feature type="domain" description="N-acetyltransferase" evidence="4">
    <location>
        <begin position="10"/>
        <end position="183"/>
    </location>
</feature>
<protein>
    <submittedName>
        <fullName evidence="5">GNAT family N-acetyltransferase</fullName>
    </submittedName>
</protein>
<reference evidence="5 6" key="1">
    <citation type="submission" date="2020-08" db="EMBL/GenBank/DDBJ databases">
        <title>Genome public.</title>
        <authorList>
            <person name="Liu C."/>
            <person name="Sun Q."/>
        </authorList>
    </citation>
    <scope>NUCLEOTIDE SEQUENCE [LARGE SCALE GENOMIC DNA]</scope>
    <source>
        <strain evidence="5 6">NSJ-9</strain>
    </source>
</reference>
<dbReference type="SUPFAM" id="SSF55729">
    <property type="entry name" value="Acyl-CoA N-acyltransferases (Nat)"/>
    <property type="match status" value="1"/>
</dbReference>
<dbReference type="InterPro" id="IPR000182">
    <property type="entry name" value="GNAT_dom"/>
</dbReference>
<dbReference type="InterPro" id="IPR051531">
    <property type="entry name" value="N-acetyltransferase"/>
</dbReference>
<dbReference type="Gene3D" id="3.40.630.30">
    <property type="match status" value="1"/>
</dbReference>
<evidence type="ECO:0000256" key="2">
    <source>
        <dbReference type="ARBA" id="ARBA00023315"/>
    </source>
</evidence>
<keyword evidence="1" id="KW-0808">Transferase</keyword>
<evidence type="ECO:0000313" key="6">
    <source>
        <dbReference type="Proteomes" id="UP000643810"/>
    </source>
</evidence>